<protein>
    <recommendedName>
        <fullName evidence="4">Murein lipoprotein</fullName>
    </recommendedName>
</protein>
<reference evidence="3" key="1">
    <citation type="journal article" date="2020" name="mSystems">
        <title>Genome- and Community-Level Interaction Insights into Carbon Utilization and Element Cycling Functions of Hydrothermarchaeota in Hydrothermal Sediment.</title>
        <authorList>
            <person name="Zhou Z."/>
            <person name="Liu Y."/>
            <person name="Xu W."/>
            <person name="Pan J."/>
            <person name="Luo Z.H."/>
            <person name="Li M."/>
        </authorList>
    </citation>
    <scope>NUCLEOTIDE SEQUENCE [LARGE SCALE GENOMIC DNA]</scope>
    <source>
        <strain evidence="3">SpSt-456</strain>
    </source>
</reference>
<feature type="signal peptide" evidence="2">
    <location>
        <begin position="1"/>
        <end position="19"/>
    </location>
</feature>
<organism evidence="3">
    <name type="scientific">Desulfacinum infernum</name>
    <dbReference type="NCBI Taxonomy" id="35837"/>
    <lineage>
        <taxon>Bacteria</taxon>
        <taxon>Pseudomonadati</taxon>
        <taxon>Thermodesulfobacteriota</taxon>
        <taxon>Syntrophobacteria</taxon>
        <taxon>Syntrophobacterales</taxon>
        <taxon>Syntrophobacteraceae</taxon>
        <taxon>Desulfacinum</taxon>
    </lineage>
</organism>
<evidence type="ECO:0000256" key="2">
    <source>
        <dbReference type="SAM" id="SignalP"/>
    </source>
</evidence>
<keyword evidence="1" id="KW-0175">Coiled coil</keyword>
<sequence>MKRVLAVVFVLALCSSVLGGCASQSAVNKLQAQQDQMMQRLDALEKAQAGNVQAMENAARRAEAAADRAEKAANKAESIFMKHMKK</sequence>
<evidence type="ECO:0000256" key="1">
    <source>
        <dbReference type="SAM" id="Coils"/>
    </source>
</evidence>
<dbReference type="PROSITE" id="PS51257">
    <property type="entry name" value="PROKAR_LIPOPROTEIN"/>
    <property type="match status" value="1"/>
</dbReference>
<evidence type="ECO:0000313" key="3">
    <source>
        <dbReference type="EMBL" id="HFK98144.1"/>
    </source>
</evidence>
<gene>
    <name evidence="3" type="ORF">ENS06_12600</name>
</gene>
<keyword evidence="2" id="KW-0732">Signal</keyword>
<feature type="coiled-coil region" evidence="1">
    <location>
        <begin position="27"/>
        <end position="79"/>
    </location>
</feature>
<evidence type="ECO:0008006" key="4">
    <source>
        <dbReference type="Google" id="ProtNLM"/>
    </source>
</evidence>
<name>A0A831ZT47_9BACT</name>
<dbReference type="EMBL" id="DSTK01000037">
    <property type="protein sequence ID" value="HFK98144.1"/>
    <property type="molecule type" value="Genomic_DNA"/>
</dbReference>
<dbReference type="AlphaFoldDB" id="A0A831ZT47"/>
<feature type="chain" id="PRO_5033048526" description="Murein lipoprotein" evidence="2">
    <location>
        <begin position="20"/>
        <end position="86"/>
    </location>
</feature>
<comment type="caution">
    <text evidence="3">The sequence shown here is derived from an EMBL/GenBank/DDBJ whole genome shotgun (WGS) entry which is preliminary data.</text>
</comment>
<proteinExistence type="predicted"/>
<accession>A0A831ZT47</accession>